<protein>
    <submittedName>
        <fullName evidence="2">Uncharacterized protein</fullName>
    </submittedName>
</protein>
<evidence type="ECO:0000313" key="2">
    <source>
        <dbReference type="EMBL" id="KYO47037.1"/>
    </source>
</evidence>
<feature type="compositionally biased region" description="Basic and acidic residues" evidence="1">
    <location>
        <begin position="92"/>
        <end position="103"/>
    </location>
</feature>
<feature type="compositionally biased region" description="Polar residues" evidence="1">
    <location>
        <begin position="69"/>
        <end position="88"/>
    </location>
</feature>
<sequence>MHFQFCRWLGDQLLGNPPPVGDQRLGDPPLPVGDPVPAQSQEARRTTMVISSDLHITGHNPSFIMEPNTLCSSSERNTSTQENESMTITHIRGREHGFAKREQ</sequence>
<evidence type="ECO:0000256" key="1">
    <source>
        <dbReference type="SAM" id="MobiDB-lite"/>
    </source>
</evidence>
<feature type="region of interest" description="Disordered" evidence="1">
    <location>
        <begin position="57"/>
        <end position="103"/>
    </location>
</feature>
<organism evidence="2 3">
    <name type="scientific">Alligator mississippiensis</name>
    <name type="common">American alligator</name>
    <dbReference type="NCBI Taxonomy" id="8496"/>
    <lineage>
        <taxon>Eukaryota</taxon>
        <taxon>Metazoa</taxon>
        <taxon>Chordata</taxon>
        <taxon>Craniata</taxon>
        <taxon>Vertebrata</taxon>
        <taxon>Euteleostomi</taxon>
        <taxon>Archelosauria</taxon>
        <taxon>Archosauria</taxon>
        <taxon>Crocodylia</taxon>
        <taxon>Alligatoridae</taxon>
        <taxon>Alligatorinae</taxon>
        <taxon>Alligator</taxon>
    </lineage>
</organism>
<gene>
    <name evidence="2" type="ORF">Y1Q_0014574</name>
</gene>
<dbReference type="AlphaFoldDB" id="A0A151PD52"/>
<dbReference type="Proteomes" id="UP000050525">
    <property type="component" value="Unassembled WGS sequence"/>
</dbReference>
<accession>A0A151PD52</accession>
<feature type="region of interest" description="Disordered" evidence="1">
    <location>
        <begin position="16"/>
        <end position="40"/>
    </location>
</feature>
<comment type="caution">
    <text evidence="2">The sequence shown here is derived from an EMBL/GenBank/DDBJ whole genome shotgun (WGS) entry which is preliminary data.</text>
</comment>
<name>A0A151PD52_ALLMI</name>
<keyword evidence="3" id="KW-1185">Reference proteome</keyword>
<dbReference type="EMBL" id="AKHW03000487">
    <property type="protein sequence ID" value="KYO47037.1"/>
    <property type="molecule type" value="Genomic_DNA"/>
</dbReference>
<evidence type="ECO:0000313" key="3">
    <source>
        <dbReference type="Proteomes" id="UP000050525"/>
    </source>
</evidence>
<proteinExistence type="predicted"/>
<reference evidence="2 3" key="1">
    <citation type="journal article" date="2012" name="Genome Biol.">
        <title>Sequencing three crocodilian genomes to illuminate the evolution of archosaurs and amniotes.</title>
        <authorList>
            <person name="St John J.A."/>
            <person name="Braun E.L."/>
            <person name="Isberg S.R."/>
            <person name="Miles L.G."/>
            <person name="Chong A.Y."/>
            <person name="Gongora J."/>
            <person name="Dalzell P."/>
            <person name="Moran C."/>
            <person name="Bed'hom B."/>
            <person name="Abzhanov A."/>
            <person name="Burgess S.C."/>
            <person name="Cooksey A.M."/>
            <person name="Castoe T.A."/>
            <person name="Crawford N.G."/>
            <person name="Densmore L.D."/>
            <person name="Drew J.C."/>
            <person name="Edwards S.V."/>
            <person name="Faircloth B.C."/>
            <person name="Fujita M.K."/>
            <person name="Greenwold M.J."/>
            <person name="Hoffmann F.G."/>
            <person name="Howard J.M."/>
            <person name="Iguchi T."/>
            <person name="Janes D.E."/>
            <person name="Khan S.Y."/>
            <person name="Kohno S."/>
            <person name="de Koning A.J."/>
            <person name="Lance S.L."/>
            <person name="McCarthy F.M."/>
            <person name="McCormack J.E."/>
            <person name="Merchant M.E."/>
            <person name="Peterson D.G."/>
            <person name="Pollock D.D."/>
            <person name="Pourmand N."/>
            <person name="Raney B.J."/>
            <person name="Roessler K.A."/>
            <person name="Sanford J.R."/>
            <person name="Sawyer R.H."/>
            <person name="Schmidt C.J."/>
            <person name="Triplett E.W."/>
            <person name="Tuberville T.D."/>
            <person name="Venegas-Anaya M."/>
            <person name="Howard J.T."/>
            <person name="Jarvis E.D."/>
            <person name="Guillette L.J.Jr."/>
            <person name="Glenn T.C."/>
            <person name="Green R.E."/>
            <person name="Ray D.A."/>
        </authorList>
    </citation>
    <scope>NUCLEOTIDE SEQUENCE [LARGE SCALE GENOMIC DNA]</scope>
    <source>
        <strain evidence="2">KSC_2009_1</strain>
    </source>
</reference>